<dbReference type="PROSITE" id="PS50893">
    <property type="entry name" value="ABC_TRANSPORTER_2"/>
    <property type="match status" value="1"/>
</dbReference>
<evidence type="ECO:0000256" key="4">
    <source>
        <dbReference type="ARBA" id="ARBA00022840"/>
    </source>
</evidence>
<name>A0A328UGE7_9FIRM</name>
<evidence type="ECO:0000256" key="6">
    <source>
        <dbReference type="ARBA" id="ARBA00023136"/>
    </source>
</evidence>
<dbReference type="GO" id="GO:0005524">
    <property type="term" value="F:ATP binding"/>
    <property type="evidence" value="ECO:0007669"/>
    <property type="project" value="UniProtKB-KW"/>
</dbReference>
<accession>A0A328UGE7</accession>
<dbReference type="GO" id="GO:0016887">
    <property type="term" value="F:ATP hydrolysis activity"/>
    <property type="evidence" value="ECO:0007669"/>
    <property type="project" value="InterPro"/>
</dbReference>
<dbReference type="PROSITE" id="PS00211">
    <property type="entry name" value="ABC_TRANSPORTER_1"/>
    <property type="match status" value="1"/>
</dbReference>
<evidence type="ECO:0000256" key="7">
    <source>
        <dbReference type="SAM" id="Phobius"/>
    </source>
</evidence>
<evidence type="ECO:0000313" key="10">
    <source>
        <dbReference type="Proteomes" id="UP000249377"/>
    </source>
</evidence>
<evidence type="ECO:0000256" key="5">
    <source>
        <dbReference type="ARBA" id="ARBA00022989"/>
    </source>
</evidence>
<comment type="subcellular location">
    <subcellularLocation>
        <location evidence="1">Cell membrane</location>
        <topology evidence="1">Multi-pass membrane protein</topology>
    </subcellularLocation>
</comment>
<evidence type="ECO:0000256" key="2">
    <source>
        <dbReference type="ARBA" id="ARBA00022692"/>
    </source>
</evidence>
<dbReference type="PANTHER" id="PTHR43394">
    <property type="entry name" value="ATP-DEPENDENT PERMEASE MDL1, MITOCHONDRIAL"/>
    <property type="match status" value="1"/>
</dbReference>
<comment type="caution">
    <text evidence="9">The sequence shown here is derived from an EMBL/GenBank/DDBJ whole genome shotgun (WGS) entry which is preliminary data.</text>
</comment>
<gene>
    <name evidence="9" type="ORF">DPQ25_03665</name>
</gene>
<dbReference type="Pfam" id="PF00005">
    <property type="entry name" value="ABC_tran"/>
    <property type="match status" value="1"/>
</dbReference>
<dbReference type="GO" id="GO:0005886">
    <property type="term" value="C:plasma membrane"/>
    <property type="evidence" value="ECO:0007669"/>
    <property type="project" value="UniProtKB-SubCell"/>
</dbReference>
<dbReference type="PANTHER" id="PTHR43394:SF1">
    <property type="entry name" value="ATP-BINDING CASSETTE SUB-FAMILY B MEMBER 10, MITOCHONDRIAL"/>
    <property type="match status" value="1"/>
</dbReference>
<dbReference type="InterPro" id="IPR039421">
    <property type="entry name" value="Type_1_exporter"/>
</dbReference>
<feature type="transmembrane region" description="Helical" evidence="7">
    <location>
        <begin position="216"/>
        <end position="236"/>
    </location>
</feature>
<feature type="transmembrane region" description="Helical" evidence="7">
    <location>
        <begin position="312"/>
        <end position="336"/>
    </location>
</feature>
<sequence>MPACSSFKAAITGREEYRMPKRSAHKKQTDKVPLKEAAALNWRAFQIWWELSPRFFISTTLFALVSVLAPYAELYLSALILNELSGARDPQALLRLAAVTLALAAGLALLKAGLSRWKNACSDWGIQWFQRRSVYTQKLLSMDFSKMDDAHTHDLLSQIRQNDQWSGWGLARFLWNFEEGLTAVLKVGGGIALTVSLFTLPVPAHAGELTALNHPLFVVLVIGLLLAVTFLAPLLANKAERYWVEAAGQAKFGNRCFNFFGMFPFDRERALDLRIYRQERFCIKKLMTESVFCPGSPIARVAKGPMSAYRALGAAVSVLFTGLVYVFVCLKAWAGAFGVGSIAQYVGAVTALSGGLSDLVSALGSMRNNAAFLRTTFEFLDIPNEMYRGSLPVEKRAFCEKGDNEYEIEFRNVGFQYPGSSQWALRHVSLKFTAGERLAVVGRNGSGKTTFIKLLCRLYDPTEGEILLNGIDIRKYQYDEYQSIFSVVFQDFQLLSVPLGENVAARAAYDLARAEACLEKAGFDGRLAELPEGLDTCLYKDFDEQGVEISGGEAQKIALARALYKEAPYIVLDEPTAALDPVAEFEVYAKFDEIVEDKTAIYISHRLSSCRFCSRILVFDQGGIVQQGSHEQLVAEAGGKYHALWHAQAQYYAKPEAEPV</sequence>
<keyword evidence="4 9" id="KW-0067">ATP-binding</keyword>
<feature type="transmembrane region" description="Helical" evidence="7">
    <location>
        <begin position="55"/>
        <end position="72"/>
    </location>
</feature>
<feature type="transmembrane region" description="Helical" evidence="7">
    <location>
        <begin position="183"/>
        <end position="204"/>
    </location>
</feature>
<dbReference type="GO" id="GO:0015421">
    <property type="term" value="F:ABC-type oligopeptide transporter activity"/>
    <property type="evidence" value="ECO:0007669"/>
    <property type="project" value="TreeGrafter"/>
</dbReference>
<dbReference type="InterPro" id="IPR017871">
    <property type="entry name" value="ABC_transporter-like_CS"/>
</dbReference>
<dbReference type="InterPro" id="IPR003593">
    <property type="entry name" value="AAA+_ATPase"/>
</dbReference>
<feature type="domain" description="ABC transporter" evidence="8">
    <location>
        <begin position="408"/>
        <end position="646"/>
    </location>
</feature>
<evidence type="ECO:0000259" key="8">
    <source>
        <dbReference type="PROSITE" id="PS50893"/>
    </source>
</evidence>
<keyword evidence="10" id="KW-1185">Reference proteome</keyword>
<keyword evidence="6 7" id="KW-0472">Membrane</keyword>
<dbReference type="SMART" id="SM00382">
    <property type="entry name" value="AAA"/>
    <property type="match status" value="1"/>
</dbReference>
<reference evidence="9 10" key="1">
    <citation type="submission" date="2018-06" db="EMBL/GenBank/DDBJ databases">
        <title>Noncontiguous genome sequence of Ruminococcaceae bacterium ASD2818.</title>
        <authorList>
            <person name="Chaplin A.V."/>
            <person name="Sokolova S.R."/>
            <person name="Kochetkova T.O."/>
            <person name="Goltsov A.Y."/>
            <person name="Trofimov D.Y."/>
            <person name="Efimov B.A."/>
        </authorList>
    </citation>
    <scope>NUCLEOTIDE SEQUENCE [LARGE SCALE GENOMIC DNA]</scope>
    <source>
        <strain evidence="9 10">ASD2818</strain>
    </source>
</reference>
<dbReference type="Gene3D" id="3.40.50.300">
    <property type="entry name" value="P-loop containing nucleotide triphosphate hydrolases"/>
    <property type="match status" value="1"/>
</dbReference>
<proteinExistence type="predicted"/>
<feature type="transmembrane region" description="Helical" evidence="7">
    <location>
        <begin position="92"/>
        <end position="110"/>
    </location>
</feature>
<evidence type="ECO:0000256" key="3">
    <source>
        <dbReference type="ARBA" id="ARBA00022741"/>
    </source>
</evidence>
<organism evidence="9 10">
    <name type="scientific">Hydrogeniiclostridium mannosilyticum</name>
    <dbReference type="NCBI Taxonomy" id="2764322"/>
    <lineage>
        <taxon>Bacteria</taxon>
        <taxon>Bacillati</taxon>
        <taxon>Bacillota</taxon>
        <taxon>Clostridia</taxon>
        <taxon>Eubacteriales</taxon>
        <taxon>Acutalibacteraceae</taxon>
        <taxon>Hydrogeniiclostridium</taxon>
    </lineage>
</organism>
<dbReference type="Gene3D" id="1.20.1560.10">
    <property type="entry name" value="ABC transporter type 1, transmembrane domain"/>
    <property type="match status" value="1"/>
</dbReference>
<protein>
    <submittedName>
        <fullName evidence="9">ABC transporter ATP-binding protein</fullName>
    </submittedName>
</protein>
<keyword evidence="2 7" id="KW-0812">Transmembrane</keyword>
<dbReference type="Proteomes" id="UP000249377">
    <property type="component" value="Unassembled WGS sequence"/>
</dbReference>
<dbReference type="SUPFAM" id="SSF52540">
    <property type="entry name" value="P-loop containing nucleoside triphosphate hydrolases"/>
    <property type="match status" value="1"/>
</dbReference>
<dbReference type="InterPro" id="IPR036640">
    <property type="entry name" value="ABC1_TM_sf"/>
</dbReference>
<keyword evidence="5 7" id="KW-1133">Transmembrane helix</keyword>
<dbReference type="InterPro" id="IPR003439">
    <property type="entry name" value="ABC_transporter-like_ATP-bd"/>
</dbReference>
<dbReference type="SUPFAM" id="SSF90123">
    <property type="entry name" value="ABC transporter transmembrane region"/>
    <property type="match status" value="1"/>
</dbReference>
<dbReference type="EMBL" id="QLYR01000001">
    <property type="protein sequence ID" value="RAQ30598.1"/>
    <property type="molecule type" value="Genomic_DNA"/>
</dbReference>
<evidence type="ECO:0000313" key="9">
    <source>
        <dbReference type="EMBL" id="RAQ30598.1"/>
    </source>
</evidence>
<evidence type="ECO:0000256" key="1">
    <source>
        <dbReference type="ARBA" id="ARBA00004651"/>
    </source>
</evidence>
<dbReference type="AlphaFoldDB" id="A0A328UGE7"/>
<dbReference type="InterPro" id="IPR027417">
    <property type="entry name" value="P-loop_NTPase"/>
</dbReference>
<keyword evidence="3" id="KW-0547">Nucleotide-binding</keyword>